<name>A0A9W7C261_9STRA</name>
<keyword evidence="1" id="KW-0472">Membrane</keyword>
<dbReference type="AlphaFoldDB" id="A0A9W7C261"/>
<dbReference type="OrthoDB" id="10376795at2759"/>
<sequence>MSQPACHAHGTPIGHIIPGSCFVFFFTLLYILDIKHELSRLKLSERTINSGDALNGRRFLLSFGILCAATCIAGSIVELIPSTKGTRPWFVSILHLGLYSSWLLVAAACFLQRGGYLGKFSVLLAMSVAAWFNAVILSGHLEQHMATAGRAMRDLHLWLCVSSLLASLLCGVATIAPRSFRLRATAYCSIAIHGAWWIAVGIIAFLPHDGICNFNPGWIPSLFVFCSTAAIVIYGALWLLLIKKFGCYDIKANKGVYLFEFPKLCFY</sequence>
<feature type="transmembrane region" description="Helical" evidence="1">
    <location>
        <begin position="59"/>
        <end position="77"/>
    </location>
</feature>
<feature type="transmembrane region" description="Helical" evidence="1">
    <location>
        <begin position="89"/>
        <end position="110"/>
    </location>
</feature>
<protein>
    <submittedName>
        <fullName evidence="2">Uncharacterized protein</fullName>
    </submittedName>
</protein>
<feature type="transmembrane region" description="Helical" evidence="1">
    <location>
        <begin position="122"/>
        <end position="141"/>
    </location>
</feature>
<keyword evidence="1" id="KW-0812">Transmembrane</keyword>
<dbReference type="Proteomes" id="UP001165122">
    <property type="component" value="Unassembled WGS sequence"/>
</dbReference>
<evidence type="ECO:0000313" key="2">
    <source>
        <dbReference type="EMBL" id="GMI00873.1"/>
    </source>
</evidence>
<feature type="transmembrane region" description="Helical" evidence="1">
    <location>
        <begin position="12"/>
        <end position="32"/>
    </location>
</feature>
<comment type="caution">
    <text evidence="2">The sequence shown here is derived from an EMBL/GenBank/DDBJ whole genome shotgun (WGS) entry which is preliminary data.</text>
</comment>
<feature type="transmembrane region" description="Helical" evidence="1">
    <location>
        <begin position="156"/>
        <end position="177"/>
    </location>
</feature>
<accession>A0A9W7C261</accession>
<dbReference type="EMBL" id="BRXW01000028">
    <property type="protein sequence ID" value="GMI00873.1"/>
    <property type="molecule type" value="Genomic_DNA"/>
</dbReference>
<gene>
    <name evidence="2" type="ORF">TrLO_g12154</name>
</gene>
<keyword evidence="3" id="KW-1185">Reference proteome</keyword>
<evidence type="ECO:0000256" key="1">
    <source>
        <dbReference type="SAM" id="Phobius"/>
    </source>
</evidence>
<feature type="transmembrane region" description="Helical" evidence="1">
    <location>
        <begin position="218"/>
        <end position="241"/>
    </location>
</feature>
<organism evidence="2 3">
    <name type="scientific">Triparma laevis f. longispina</name>
    <dbReference type="NCBI Taxonomy" id="1714387"/>
    <lineage>
        <taxon>Eukaryota</taxon>
        <taxon>Sar</taxon>
        <taxon>Stramenopiles</taxon>
        <taxon>Ochrophyta</taxon>
        <taxon>Bolidophyceae</taxon>
        <taxon>Parmales</taxon>
        <taxon>Triparmaceae</taxon>
        <taxon>Triparma</taxon>
    </lineage>
</organism>
<reference evidence="3" key="1">
    <citation type="journal article" date="2023" name="Commun. Biol.">
        <title>Genome analysis of Parmales, the sister group of diatoms, reveals the evolutionary specialization of diatoms from phago-mixotrophs to photoautotrophs.</title>
        <authorList>
            <person name="Ban H."/>
            <person name="Sato S."/>
            <person name="Yoshikawa S."/>
            <person name="Yamada K."/>
            <person name="Nakamura Y."/>
            <person name="Ichinomiya M."/>
            <person name="Sato N."/>
            <person name="Blanc-Mathieu R."/>
            <person name="Endo H."/>
            <person name="Kuwata A."/>
            <person name="Ogata H."/>
        </authorList>
    </citation>
    <scope>NUCLEOTIDE SEQUENCE [LARGE SCALE GENOMIC DNA]</scope>
    <source>
        <strain evidence="3">NIES 3700</strain>
    </source>
</reference>
<keyword evidence="1" id="KW-1133">Transmembrane helix</keyword>
<feature type="transmembrane region" description="Helical" evidence="1">
    <location>
        <begin position="184"/>
        <end position="206"/>
    </location>
</feature>
<proteinExistence type="predicted"/>
<evidence type="ECO:0000313" key="3">
    <source>
        <dbReference type="Proteomes" id="UP001165122"/>
    </source>
</evidence>